<reference evidence="1" key="1">
    <citation type="journal article" date="2014" name="Int. J. Syst. Evol. Microbiol.">
        <title>Complete genome sequence of Corynebacterium casei LMG S-19264T (=DSM 44701T), isolated from a smear-ripened cheese.</title>
        <authorList>
            <consortium name="US DOE Joint Genome Institute (JGI-PGF)"/>
            <person name="Walter F."/>
            <person name="Albersmeier A."/>
            <person name="Kalinowski J."/>
            <person name="Ruckert C."/>
        </authorList>
    </citation>
    <scope>NUCLEOTIDE SEQUENCE</scope>
    <source>
        <strain evidence="1">CCM 7664</strain>
    </source>
</reference>
<dbReference type="RefSeq" id="WP_188419225.1">
    <property type="nucleotide sequence ID" value="NZ_BMDP01000001.1"/>
</dbReference>
<proteinExistence type="predicted"/>
<organism evidence="1 2">
    <name type="scientific">Oxalicibacterium solurbis</name>
    <dbReference type="NCBI Taxonomy" id="69280"/>
    <lineage>
        <taxon>Bacteria</taxon>
        <taxon>Pseudomonadati</taxon>
        <taxon>Pseudomonadota</taxon>
        <taxon>Betaproteobacteria</taxon>
        <taxon>Burkholderiales</taxon>
        <taxon>Oxalobacteraceae</taxon>
        <taxon>Oxalicibacterium</taxon>
    </lineage>
</organism>
<accession>A0A8J3AVV3</accession>
<dbReference type="Proteomes" id="UP000627205">
    <property type="component" value="Unassembled WGS sequence"/>
</dbReference>
<reference evidence="1" key="2">
    <citation type="submission" date="2020-09" db="EMBL/GenBank/DDBJ databases">
        <authorList>
            <person name="Sun Q."/>
            <person name="Sedlacek I."/>
        </authorList>
    </citation>
    <scope>NUCLEOTIDE SEQUENCE</scope>
    <source>
        <strain evidence="1">CCM 7664</strain>
    </source>
</reference>
<evidence type="ECO:0000313" key="2">
    <source>
        <dbReference type="Proteomes" id="UP000627205"/>
    </source>
</evidence>
<sequence length="165" mass="17658">MKKSTAIYVPRPGSKVALAITSLQSGPKTTHQLGNAMGCASDAVHALLHRPLAQAAIVKLWDEKGRLHFALPDMADALPKTSTKPAANRMSQSGDFAALTLISSNVLPLETPREAASMRATATAMIAGLFSDGELTIAVDGECIRLDTAQRRQLYAYLHKIRHLG</sequence>
<name>A0A8J3AVV3_9BURK</name>
<dbReference type="AlphaFoldDB" id="A0A8J3AVV3"/>
<protein>
    <submittedName>
        <fullName evidence="1">Uncharacterized protein</fullName>
    </submittedName>
</protein>
<gene>
    <name evidence="1" type="ORF">GCM10011430_03150</name>
</gene>
<comment type="caution">
    <text evidence="1">The sequence shown here is derived from an EMBL/GenBank/DDBJ whole genome shotgun (WGS) entry which is preliminary data.</text>
</comment>
<evidence type="ECO:0000313" key="1">
    <source>
        <dbReference type="EMBL" id="GGI53141.1"/>
    </source>
</evidence>
<dbReference type="EMBL" id="BMDP01000001">
    <property type="protein sequence ID" value="GGI53141.1"/>
    <property type="molecule type" value="Genomic_DNA"/>
</dbReference>
<keyword evidence="2" id="KW-1185">Reference proteome</keyword>